<organism evidence="2 3">
    <name type="scientific">Kitasatospora acidiphila</name>
    <dbReference type="NCBI Taxonomy" id="2567942"/>
    <lineage>
        <taxon>Bacteria</taxon>
        <taxon>Bacillati</taxon>
        <taxon>Actinomycetota</taxon>
        <taxon>Actinomycetes</taxon>
        <taxon>Kitasatosporales</taxon>
        <taxon>Streptomycetaceae</taxon>
        <taxon>Kitasatospora</taxon>
    </lineage>
</organism>
<dbReference type="EMBL" id="VIGB01000003">
    <property type="protein sequence ID" value="TQF05306.1"/>
    <property type="molecule type" value="Genomic_DNA"/>
</dbReference>
<keyword evidence="3" id="KW-1185">Reference proteome</keyword>
<dbReference type="Proteomes" id="UP000319103">
    <property type="component" value="Unassembled WGS sequence"/>
</dbReference>
<proteinExistence type="predicted"/>
<dbReference type="AlphaFoldDB" id="A0A540W8G7"/>
<comment type="caution">
    <text evidence="2">The sequence shown here is derived from an EMBL/GenBank/DDBJ whole genome shotgun (WGS) entry which is preliminary data.</text>
</comment>
<sequence>MRTAPELTDGRSADGPELTAGRAAGWGDAGKDDDTEGDDGAAGAVTGWDEDRDGTLNGTAVLGALERAWPP</sequence>
<accession>A0A540W8G7</accession>
<gene>
    <name evidence="2" type="ORF">E6W39_27565</name>
</gene>
<feature type="region of interest" description="Disordered" evidence="1">
    <location>
        <begin position="1"/>
        <end position="55"/>
    </location>
</feature>
<protein>
    <submittedName>
        <fullName evidence="2">Uncharacterized protein</fullName>
    </submittedName>
</protein>
<reference evidence="2 3" key="1">
    <citation type="submission" date="2019-06" db="EMBL/GenBank/DDBJ databases">
        <title>Description of Kitasatospora acidophila sp. nov. isolated from pine grove soil, and reclassification of Streptomyces novaecaesareae to Kitasatospora novaeceasareae comb. nov.</title>
        <authorList>
            <person name="Kim M.J."/>
        </authorList>
    </citation>
    <scope>NUCLEOTIDE SEQUENCE [LARGE SCALE GENOMIC DNA]</scope>
    <source>
        <strain evidence="2 3">MMS16-CNU292</strain>
    </source>
</reference>
<evidence type="ECO:0000313" key="2">
    <source>
        <dbReference type="EMBL" id="TQF05306.1"/>
    </source>
</evidence>
<evidence type="ECO:0000313" key="3">
    <source>
        <dbReference type="Proteomes" id="UP000319103"/>
    </source>
</evidence>
<evidence type="ECO:0000256" key="1">
    <source>
        <dbReference type="SAM" id="MobiDB-lite"/>
    </source>
</evidence>
<name>A0A540W8G7_9ACTN</name>